<name>A0A9P9Y9G5_9HYPO</name>
<feature type="compositionally biased region" description="Polar residues" evidence="1">
    <location>
        <begin position="228"/>
        <end position="237"/>
    </location>
</feature>
<dbReference type="Proteomes" id="UP001055219">
    <property type="component" value="Unassembled WGS sequence"/>
</dbReference>
<comment type="caution">
    <text evidence="2">The sequence shown here is derived from an EMBL/GenBank/DDBJ whole genome shotgun (WGS) entry which is preliminary data.</text>
</comment>
<evidence type="ECO:0000313" key="2">
    <source>
        <dbReference type="EMBL" id="KAI6786024.1"/>
    </source>
</evidence>
<feature type="region of interest" description="Disordered" evidence="1">
    <location>
        <begin position="1"/>
        <end position="377"/>
    </location>
</feature>
<feature type="compositionally biased region" description="Low complexity" evidence="1">
    <location>
        <begin position="405"/>
        <end position="420"/>
    </location>
</feature>
<feature type="compositionally biased region" description="Basic residues" evidence="1">
    <location>
        <begin position="50"/>
        <end position="62"/>
    </location>
</feature>
<dbReference type="EMBL" id="JAGIXG020000001">
    <property type="protein sequence ID" value="KAI6786024.1"/>
    <property type="molecule type" value="Genomic_DNA"/>
</dbReference>
<protein>
    <submittedName>
        <fullName evidence="2">Uncharacterized protein</fullName>
    </submittedName>
</protein>
<feature type="compositionally biased region" description="Low complexity" evidence="1">
    <location>
        <begin position="18"/>
        <end position="28"/>
    </location>
</feature>
<reference evidence="2" key="2">
    <citation type="submission" date="2022-07" db="EMBL/GenBank/DDBJ databases">
        <authorList>
            <person name="Goncalves M.F.M."/>
            <person name="Hilario S."/>
            <person name="Van De Peer Y."/>
            <person name="Esteves A.C."/>
            <person name="Alves A."/>
        </authorList>
    </citation>
    <scope>NUCLEOTIDE SEQUENCE</scope>
    <source>
        <strain evidence="2">MUM 19.33</strain>
    </source>
</reference>
<keyword evidence="3" id="KW-1185">Reference proteome</keyword>
<evidence type="ECO:0000256" key="1">
    <source>
        <dbReference type="SAM" id="MobiDB-lite"/>
    </source>
</evidence>
<feature type="compositionally biased region" description="Polar residues" evidence="1">
    <location>
        <begin position="137"/>
        <end position="150"/>
    </location>
</feature>
<gene>
    <name evidence="2" type="ORF">J7T54_006363</name>
</gene>
<organism evidence="2 3">
    <name type="scientific">Emericellopsis cladophorae</name>
    <dbReference type="NCBI Taxonomy" id="2686198"/>
    <lineage>
        <taxon>Eukaryota</taxon>
        <taxon>Fungi</taxon>
        <taxon>Dikarya</taxon>
        <taxon>Ascomycota</taxon>
        <taxon>Pezizomycotina</taxon>
        <taxon>Sordariomycetes</taxon>
        <taxon>Hypocreomycetidae</taxon>
        <taxon>Hypocreales</taxon>
        <taxon>Bionectriaceae</taxon>
        <taxon>Emericellopsis</taxon>
    </lineage>
</organism>
<dbReference type="OrthoDB" id="10457080at2759"/>
<feature type="region of interest" description="Disordered" evidence="1">
    <location>
        <begin position="405"/>
        <end position="455"/>
    </location>
</feature>
<feature type="compositionally biased region" description="Basic and acidic residues" evidence="1">
    <location>
        <begin position="37"/>
        <end position="49"/>
    </location>
</feature>
<dbReference type="RefSeq" id="XP_051366880.1">
    <property type="nucleotide sequence ID" value="XM_051506693.1"/>
</dbReference>
<evidence type="ECO:0000313" key="3">
    <source>
        <dbReference type="Proteomes" id="UP001055219"/>
    </source>
</evidence>
<feature type="compositionally biased region" description="Polar residues" evidence="1">
    <location>
        <begin position="92"/>
        <end position="101"/>
    </location>
</feature>
<reference evidence="2" key="1">
    <citation type="journal article" date="2021" name="J Fungi (Basel)">
        <title>Genomic and Metabolomic Analyses of the Marine Fungus Emericellopsis cladophorae: Insights into Saltwater Adaptability Mechanisms and Its Biosynthetic Potential.</title>
        <authorList>
            <person name="Goncalves M.F.M."/>
            <person name="Hilario S."/>
            <person name="Van de Peer Y."/>
            <person name="Esteves A.C."/>
            <person name="Alves A."/>
        </authorList>
    </citation>
    <scope>NUCLEOTIDE SEQUENCE</scope>
    <source>
        <strain evidence="2">MUM 19.33</strain>
    </source>
</reference>
<accession>A0A9P9Y9G5</accession>
<proteinExistence type="predicted"/>
<sequence length="574" mass="62573">MADKVDWVQKSAKGKQQPSSSHRLLLPRHSPEATVPEAKDHNVNAERHDRRLIRNSRKRKRGQEKDDETAKKRVPSSSSVHEREESGKLSHASFQGKSANEPSAAIVNNDRSTSRSVTDVCKSAMKLSITCSEDKMNSQPPTSNESSQGDDASEEGYASMEYDTSHEGDGSHQGAGSKGGDASSDKDMDEPPAQDSDGTGDSRVGISASESTVVHGLLQALNPERFRSGQTSPTSTGLGRLEMIRAQNLRARWSPYPGGSSREQLIDPPRSTPGSHAQPLALGPQENPGRPPQRLPRKIGSAQQQPQAAPPPQTAASSEYPAQQQQQTPQLPVCSVTRAQPARGPPRPPTPIPHWSRIPSPPPAPLFDGTPGVDYGHGARRLQQAVPLTGPRAIVPPHPIYGVPGVNGVNGVNEANGNHNNQHRPSTSPRSNRSVTDVSTDVSADPSEDRRSVNTGRRLFEYEEDLREVVAGVYEQQRTDPGRDMDIYLRNQMPQVLYPPATVALIGHDLTHNEDALRLLTPVRQSERLVRLAAIVYHAARELGLDPLDNMAREWVMALRDALYPLEQADGRPR</sequence>
<dbReference type="AlphaFoldDB" id="A0A9P9Y9G5"/>
<dbReference type="GeneID" id="75832841"/>
<feature type="compositionally biased region" description="Polar residues" evidence="1">
    <location>
        <begin position="423"/>
        <end position="442"/>
    </location>
</feature>
<feature type="compositionally biased region" description="Pro residues" evidence="1">
    <location>
        <begin position="343"/>
        <end position="352"/>
    </location>
</feature>